<evidence type="ECO:0000256" key="1">
    <source>
        <dbReference type="SAM" id="SignalP"/>
    </source>
</evidence>
<keyword evidence="3" id="KW-1185">Reference proteome</keyword>
<sequence length="181" mass="20321">MKTLLSLLLAFLPVLALAQELPRIDNKIVYSEVVPVEGAQAELYARAVKAITPSAKEVIKQESNAVAWQDSKQLMVATNTTRLALQLKYSVILQQKDGRYMYSITDFLIEEKRIKGLVPLEESTFMQPVPEKHYFPNGNLKPLGLAHQNLSTAHKEAIEKAVTDEIQRIKMIMGTPTSADW</sequence>
<feature type="chain" id="PRO_5025358760" description="DUF4468 domain-containing protein" evidence="1">
    <location>
        <begin position="19"/>
        <end position="181"/>
    </location>
</feature>
<dbReference type="Proteomes" id="UP000474777">
    <property type="component" value="Unassembled WGS sequence"/>
</dbReference>
<gene>
    <name evidence="2" type="ORF">GXP69_00515</name>
</gene>
<evidence type="ECO:0000313" key="3">
    <source>
        <dbReference type="Proteomes" id="UP000474777"/>
    </source>
</evidence>
<proteinExistence type="predicted"/>
<evidence type="ECO:0000313" key="2">
    <source>
        <dbReference type="EMBL" id="NEM96161.1"/>
    </source>
</evidence>
<organism evidence="2 3">
    <name type="scientific">Pontibacter burrus</name>
    <dbReference type="NCBI Taxonomy" id="2704466"/>
    <lineage>
        <taxon>Bacteria</taxon>
        <taxon>Pseudomonadati</taxon>
        <taxon>Bacteroidota</taxon>
        <taxon>Cytophagia</taxon>
        <taxon>Cytophagales</taxon>
        <taxon>Hymenobacteraceae</taxon>
        <taxon>Pontibacter</taxon>
    </lineage>
</organism>
<dbReference type="AlphaFoldDB" id="A0A6B3LRN9"/>
<protein>
    <recommendedName>
        <fullName evidence="4">DUF4468 domain-containing protein</fullName>
    </recommendedName>
</protein>
<accession>A0A6B3LRN9</accession>
<feature type="signal peptide" evidence="1">
    <location>
        <begin position="1"/>
        <end position="18"/>
    </location>
</feature>
<keyword evidence="1" id="KW-0732">Signal</keyword>
<reference evidence="2 3" key="1">
    <citation type="submission" date="2020-02" db="EMBL/GenBank/DDBJ databases">
        <authorList>
            <person name="Kim M.K."/>
        </authorList>
    </citation>
    <scope>NUCLEOTIDE SEQUENCE [LARGE SCALE GENOMIC DNA]</scope>
    <source>
        <strain evidence="2 3">BT327</strain>
    </source>
</reference>
<dbReference type="Gene3D" id="3.30.530.80">
    <property type="match status" value="1"/>
</dbReference>
<comment type="caution">
    <text evidence="2">The sequence shown here is derived from an EMBL/GenBank/DDBJ whole genome shotgun (WGS) entry which is preliminary data.</text>
</comment>
<dbReference type="EMBL" id="JAAGWD010000001">
    <property type="protein sequence ID" value="NEM96161.1"/>
    <property type="molecule type" value="Genomic_DNA"/>
</dbReference>
<evidence type="ECO:0008006" key="4">
    <source>
        <dbReference type="Google" id="ProtNLM"/>
    </source>
</evidence>
<name>A0A6B3LRN9_9BACT</name>
<dbReference type="RefSeq" id="WP_163910910.1">
    <property type="nucleotide sequence ID" value="NZ_JAAGWD010000001.1"/>
</dbReference>